<dbReference type="GO" id="GO:0006646">
    <property type="term" value="P:phosphatidylethanolamine biosynthetic process"/>
    <property type="evidence" value="ECO:0007669"/>
    <property type="project" value="TreeGrafter"/>
</dbReference>
<evidence type="ECO:0000256" key="4">
    <source>
        <dbReference type="SAM" id="Phobius"/>
    </source>
</evidence>
<dbReference type="PANTHER" id="PTHR10414:SF71">
    <property type="entry name" value="FI05338P"/>
    <property type="match status" value="1"/>
</dbReference>
<organism evidence="5 6">
    <name type="scientific">Leptidea sinapis</name>
    <dbReference type="NCBI Taxonomy" id="189913"/>
    <lineage>
        <taxon>Eukaryota</taxon>
        <taxon>Metazoa</taxon>
        <taxon>Ecdysozoa</taxon>
        <taxon>Arthropoda</taxon>
        <taxon>Hexapoda</taxon>
        <taxon>Insecta</taxon>
        <taxon>Pterygota</taxon>
        <taxon>Neoptera</taxon>
        <taxon>Endopterygota</taxon>
        <taxon>Lepidoptera</taxon>
        <taxon>Glossata</taxon>
        <taxon>Ditrysia</taxon>
        <taxon>Papilionoidea</taxon>
        <taxon>Pieridae</taxon>
        <taxon>Dismorphiinae</taxon>
        <taxon>Leptidea</taxon>
    </lineage>
</organism>
<evidence type="ECO:0000256" key="2">
    <source>
        <dbReference type="ARBA" id="ARBA00010441"/>
    </source>
</evidence>
<gene>
    <name evidence="5" type="ORF">LSINAPIS_LOCUS7298</name>
</gene>
<comment type="similarity">
    <text evidence="2">Belongs to the CDP-alcohol phosphatidyltransferase class-I family.</text>
</comment>
<evidence type="ECO:0000313" key="5">
    <source>
        <dbReference type="EMBL" id="VVC95629.1"/>
    </source>
</evidence>
<evidence type="ECO:0000256" key="1">
    <source>
        <dbReference type="ARBA" id="ARBA00004370"/>
    </source>
</evidence>
<dbReference type="GO" id="GO:0005789">
    <property type="term" value="C:endoplasmic reticulum membrane"/>
    <property type="evidence" value="ECO:0007669"/>
    <property type="project" value="TreeGrafter"/>
</dbReference>
<keyword evidence="3 4" id="KW-0472">Membrane</keyword>
<reference evidence="5 6" key="1">
    <citation type="submission" date="2017-07" db="EMBL/GenBank/DDBJ databases">
        <authorList>
            <person name="Talla V."/>
            <person name="Backstrom N."/>
        </authorList>
    </citation>
    <scope>NUCLEOTIDE SEQUENCE [LARGE SCALE GENOMIC DNA]</scope>
</reference>
<dbReference type="EMBL" id="FZQP02002371">
    <property type="protein sequence ID" value="VVC95629.1"/>
    <property type="molecule type" value="Genomic_DNA"/>
</dbReference>
<dbReference type="AlphaFoldDB" id="A0A5E4QF79"/>
<dbReference type="Proteomes" id="UP000324832">
    <property type="component" value="Unassembled WGS sequence"/>
</dbReference>
<sequence>MLVTSIIGPHAWHVSLPGAITPGTIFEVTLYLSAMLTSQTVILWNIYKSYRDRTGKMRPFSEAIRPLVPLALFFALSTLWAVYSPTDLMLLGALCVASSIAHIYYGASVVKEMCEHFQISCFRIKPKIN</sequence>
<evidence type="ECO:0000313" key="6">
    <source>
        <dbReference type="Proteomes" id="UP000324832"/>
    </source>
</evidence>
<evidence type="ECO:0000256" key="3">
    <source>
        <dbReference type="ARBA" id="ARBA00023136"/>
    </source>
</evidence>
<feature type="transmembrane region" description="Helical" evidence="4">
    <location>
        <begin position="89"/>
        <end position="107"/>
    </location>
</feature>
<proteinExistence type="inferred from homology"/>
<dbReference type="PANTHER" id="PTHR10414">
    <property type="entry name" value="ETHANOLAMINEPHOSPHOTRANSFERASE"/>
    <property type="match status" value="1"/>
</dbReference>
<keyword evidence="4" id="KW-1133">Transmembrane helix</keyword>
<name>A0A5E4QF79_9NEOP</name>
<protein>
    <submittedName>
        <fullName evidence="5">Uncharacterized protein</fullName>
    </submittedName>
</protein>
<dbReference type="GO" id="GO:0004307">
    <property type="term" value="F:ethanolaminephosphotransferase activity"/>
    <property type="evidence" value="ECO:0007669"/>
    <property type="project" value="TreeGrafter"/>
</dbReference>
<keyword evidence="4" id="KW-0812">Transmembrane</keyword>
<dbReference type="InterPro" id="IPR014472">
    <property type="entry name" value="CHOPT"/>
</dbReference>
<dbReference type="GO" id="GO:0005794">
    <property type="term" value="C:Golgi apparatus"/>
    <property type="evidence" value="ECO:0007669"/>
    <property type="project" value="TreeGrafter"/>
</dbReference>
<feature type="transmembrane region" description="Helical" evidence="4">
    <location>
        <begin position="67"/>
        <end position="83"/>
    </location>
</feature>
<accession>A0A5E4QF79</accession>
<keyword evidence="6" id="KW-1185">Reference proteome</keyword>
<comment type="subcellular location">
    <subcellularLocation>
        <location evidence="1">Membrane</location>
    </subcellularLocation>
</comment>
<feature type="transmembrane region" description="Helical" evidence="4">
    <location>
        <begin position="28"/>
        <end position="47"/>
    </location>
</feature>